<reference evidence="4" key="1">
    <citation type="submission" date="2021-02" db="EMBL/GenBank/DDBJ databases">
        <authorList>
            <person name="Nieuwenhuis M."/>
            <person name="Van De Peppel L.J.J."/>
        </authorList>
    </citation>
    <scope>NUCLEOTIDE SEQUENCE</scope>
    <source>
        <strain evidence="4">D49</strain>
    </source>
</reference>
<evidence type="ECO:0000256" key="3">
    <source>
        <dbReference type="SAM" id="MobiDB-lite"/>
    </source>
</evidence>
<dbReference type="InterPro" id="IPR004327">
    <property type="entry name" value="Phstyr_phstse_ac"/>
</dbReference>
<feature type="region of interest" description="Disordered" evidence="3">
    <location>
        <begin position="13"/>
        <end position="33"/>
    </location>
</feature>
<evidence type="ECO:0000256" key="2">
    <source>
        <dbReference type="RuleBase" id="RU361210"/>
    </source>
</evidence>
<dbReference type="GO" id="GO:0007052">
    <property type="term" value="P:mitotic spindle organization"/>
    <property type="evidence" value="ECO:0007669"/>
    <property type="project" value="TreeGrafter"/>
</dbReference>
<dbReference type="EC" id="5.2.1.8" evidence="2"/>
<comment type="similarity">
    <text evidence="1 2">Belongs to the PTPA-type PPIase family.</text>
</comment>
<keyword evidence="2" id="KW-0963">Cytoplasm</keyword>
<comment type="subcellular location">
    <subcellularLocation>
        <location evidence="2">Cytoplasm</location>
    </subcellularLocation>
</comment>
<name>A0A9P7KJK6_9AGAR</name>
<dbReference type="GO" id="GO:0005737">
    <property type="term" value="C:cytoplasm"/>
    <property type="evidence" value="ECO:0007669"/>
    <property type="project" value="UniProtKB-SubCell"/>
</dbReference>
<dbReference type="PANTHER" id="PTHR10012:SF0">
    <property type="entry name" value="SERINE_THREONINE-PROTEIN PHOSPHATASE 2A ACTIVATOR"/>
    <property type="match status" value="1"/>
</dbReference>
<evidence type="ECO:0000313" key="5">
    <source>
        <dbReference type="Proteomes" id="UP000717328"/>
    </source>
</evidence>
<sequence length="127" mass="14594">MLETGSLPQLRAVPLSELPSKSPPAPKIKTDADASAWRTMRSYEDYAIFLRRLNEAVVSRFLPWSSSPSLLISSEQAIMKTLELLEMLDRWIDEIPPMESPQRFGNLAFRTWGARLEEVRSRVLKFE</sequence>
<dbReference type="GO" id="GO:0003755">
    <property type="term" value="F:peptidyl-prolyl cis-trans isomerase activity"/>
    <property type="evidence" value="ECO:0007669"/>
    <property type="project" value="UniProtKB-KW"/>
</dbReference>
<dbReference type="GO" id="GO:0005634">
    <property type="term" value="C:nucleus"/>
    <property type="evidence" value="ECO:0007669"/>
    <property type="project" value="TreeGrafter"/>
</dbReference>
<dbReference type="OrthoDB" id="16120at2759"/>
<dbReference type="SUPFAM" id="SSF140984">
    <property type="entry name" value="PTPA-like"/>
    <property type="match status" value="1"/>
</dbReference>
<proteinExistence type="inferred from homology"/>
<evidence type="ECO:0000313" key="4">
    <source>
        <dbReference type="EMBL" id="KAG5652753.1"/>
    </source>
</evidence>
<dbReference type="EMBL" id="JABCKI010000100">
    <property type="protein sequence ID" value="KAG5652753.1"/>
    <property type="molecule type" value="Genomic_DNA"/>
</dbReference>
<gene>
    <name evidence="4" type="ORF">H0H81_003840</name>
</gene>
<dbReference type="AlphaFoldDB" id="A0A9P7KJK6"/>
<keyword evidence="2" id="KW-0697">Rotamase</keyword>
<dbReference type="GO" id="GO:0000159">
    <property type="term" value="C:protein phosphatase type 2A complex"/>
    <property type="evidence" value="ECO:0007669"/>
    <property type="project" value="TreeGrafter"/>
</dbReference>
<reference evidence="4" key="2">
    <citation type="submission" date="2021-10" db="EMBL/GenBank/DDBJ databases">
        <title>Phylogenomics reveals ancestral predisposition of the termite-cultivated fungus Termitomyces towards a domesticated lifestyle.</title>
        <authorList>
            <person name="Auxier B."/>
            <person name="Grum-Grzhimaylo A."/>
            <person name="Cardenas M.E."/>
            <person name="Lodge J.D."/>
            <person name="Laessoe T."/>
            <person name="Pedersen O."/>
            <person name="Smith M.E."/>
            <person name="Kuyper T.W."/>
            <person name="Franco-Molano E.A."/>
            <person name="Baroni T.J."/>
            <person name="Aanen D.K."/>
        </authorList>
    </citation>
    <scope>NUCLEOTIDE SEQUENCE</scope>
    <source>
        <strain evidence="4">D49</strain>
    </source>
</reference>
<dbReference type="InterPro" id="IPR037218">
    <property type="entry name" value="PTPA_sf"/>
</dbReference>
<comment type="caution">
    <text evidence="4">The sequence shown here is derived from an EMBL/GenBank/DDBJ whole genome shotgun (WGS) entry which is preliminary data.</text>
</comment>
<accession>A0A9P7KJK6</accession>
<comment type="catalytic activity">
    <reaction evidence="2">
        <text>[protein]-peptidylproline (omega=180) = [protein]-peptidylproline (omega=0)</text>
        <dbReference type="Rhea" id="RHEA:16237"/>
        <dbReference type="Rhea" id="RHEA-COMP:10747"/>
        <dbReference type="Rhea" id="RHEA-COMP:10748"/>
        <dbReference type="ChEBI" id="CHEBI:83833"/>
        <dbReference type="ChEBI" id="CHEBI:83834"/>
        <dbReference type="EC" id="5.2.1.8"/>
    </reaction>
</comment>
<comment type="function">
    <text evidence="2">PPIases accelerate the folding of proteins. It catalyzes the cis-trans isomerization of proline imidic peptide bonds in oligopeptides.</text>
</comment>
<evidence type="ECO:0000256" key="1">
    <source>
        <dbReference type="ARBA" id="ARBA00011019"/>
    </source>
</evidence>
<dbReference type="Proteomes" id="UP000717328">
    <property type="component" value="Unassembled WGS sequence"/>
</dbReference>
<organism evidence="4 5">
    <name type="scientific">Sphagnurus paluster</name>
    <dbReference type="NCBI Taxonomy" id="117069"/>
    <lineage>
        <taxon>Eukaryota</taxon>
        <taxon>Fungi</taxon>
        <taxon>Dikarya</taxon>
        <taxon>Basidiomycota</taxon>
        <taxon>Agaricomycotina</taxon>
        <taxon>Agaricomycetes</taxon>
        <taxon>Agaricomycetidae</taxon>
        <taxon>Agaricales</taxon>
        <taxon>Tricholomatineae</taxon>
        <taxon>Lyophyllaceae</taxon>
        <taxon>Sphagnurus</taxon>
    </lineage>
</organism>
<protein>
    <recommendedName>
        <fullName evidence="2">Serine/threonine-protein phosphatase 2A activator</fullName>
        <ecNumber evidence="2">5.2.1.8</ecNumber>
    </recommendedName>
    <alternativeName>
        <fullName evidence="2">Phosphotyrosyl phosphatase activator</fullName>
    </alternativeName>
</protein>
<keyword evidence="5" id="KW-1185">Reference proteome</keyword>
<keyword evidence="2" id="KW-0413">Isomerase</keyword>
<dbReference type="Pfam" id="PF03095">
    <property type="entry name" value="PTPA"/>
    <property type="match status" value="1"/>
</dbReference>
<dbReference type="GO" id="GO:0008160">
    <property type="term" value="F:protein tyrosine phosphatase activator activity"/>
    <property type="evidence" value="ECO:0007669"/>
    <property type="project" value="TreeGrafter"/>
</dbReference>
<dbReference type="PANTHER" id="PTHR10012">
    <property type="entry name" value="SERINE/THREONINE-PROTEIN PHOSPHATASE 2A REGULATORY SUBUNIT B"/>
    <property type="match status" value="1"/>
</dbReference>